<keyword evidence="10" id="KW-1185">Reference proteome</keyword>
<dbReference type="InterPro" id="IPR013783">
    <property type="entry name" value="Ig-like_fold"/>
</dbReference>
<dbReference type="Gene3D" id="2.10.10.20">
    <property type="entry name" value="Carbohydrate-binding module superfamily 5/12"/>
    <property type="match status" value="1"/>
</dbReference>
<keyword evidence="5 6" id="KW-0326">Glycosidase</keyword>
<evidence type="ECO:0000256" key="7">
    <source>
        <dbReference type="SAM" id="SignalP"/>
    </source>
</evidence>
<dbReference type="InterPro" id="IPR011583">
    <property type="entry name" value="Chitinase_II/V-like_cat"/>
</dbReference>
<dbReference type="GO" id="GO:0008843">
    <property type="term" value="F:endochitinase activity"/>
    <property type="evidence" value="ECO:0007669"/>
    <property type="project" value="UniProtKB-EC"/>
</dbReference>
<gene>
    <name evidence="9" type="ORF">PPEP_a2226</name>
</gene>
<evidence type="ECO:0000256" key="3">
    <source>
        <dbReference type="ARBA" id="ARBA00022801"/>
    </source>
</evidence>
<dbReference type="InterPro" id="IPR050542">
    <property type="entry name" value="Glycosyl_Hydrlase18_Chitinase"/>
</dbReference>
<dbReference type="InterPro" id="IPR036573">
    <property type="entry name" value="CBM_sf_5/12"/>
</dbReference>
<dbReference type="PANTHER" id="PTHR45708">
    <property type="entry name" value="ENDOCHITINASE"/>
    <property type="match status" value="1"/>
</dbReference>
<dbReference type="Gene3D" id="2.60.40.10">
    <property type="entry name" value="Immunoglobulins"/>
    <property type="match status" value="4"/>
</dbReference>
<evidence type="ECO:0000256" key="6">
    <source>
        <dbReference type="RuleBase" id="RU000489"/>
    </source>
</evidence>
<dbReference type="EMBL" id="AQHF01000026">
    <property type="protein sequence ID" value="MBE0347703.1"/>
    <property type="molecule type" value="Genomic_DNA"/>
</dbReference>
<dbReference type="InterPro" id="IPR001223">
    <property type="entry name" value="Glyco_hydro18_cat"/>
</dbReference>
<dbReference type="InterPro" id="IPR001579">
    <property type="entry name" value="Glyco_hydro_18_chit_AS"/>
</dbReference>
<dbReference type="InterPro" id="IPR003610">
    <property type="entry name" value="CBM5/12"/>
</dbReference>
<evidence type="ECO:0000313" key="9">
    <source>
        <dbReference type="EMBL" id="MBE0347703.1"/>
    </source>
</evidence>
<protein>
    <recommendedName>
        <fullName evidence="2">chitinase</fullName>
        <ecNumber evidence="2">3.2.1.14</ecNumber>
    </recommendedName>
</protein>
<dbReference type="Gene3D" id="3.20.20.80">
    <property type="entry name" value="Glycosidases"/>
    <property type="match status" value="1"/>
</dbReference>
<evidence type="ECO:0000259" key="8">
    <source>
        <dbReference type="PROSITE" id="PS51910"/>
    </source>
</evidence>
<evidence type="ECO:0000256" key="1">
    <source>
        <dbReference type="ARBA" id="ARBA00009121"/>
    </source>
</evidence>
<organism evidence="9 10">
    <name type="scientific">Pseudoalteromonas peptidolytica F12-50-A1</name>
    <dbReference type="NCBI Taxonomy" id="1315280"/>
    <lineage>
        <taxon>Bacteria</taxon>
        <taxon>Pseudomonadati</taxon>
        <taxon>Pseudomonadota</taxon>
        <taxon>Gammaproteobacteria</taxon>
        <taxon>Alteromonadales</taxon>
        <taxon>Pseudoalteromonadaceae</taxon>
        <taxon>Pseudoalteromonas</taxon>
    </lineage>
</organism>
<keyword evidence="7" id="KW-0732">Signal</keyword>
<sequence>MKPTSILQLIWTSSLLTIAGQAAAYDCSTLANWSQQQVYKKGALIQTQNQAFEAKWYSQNEDPTTYSGPYDVWKNLGICSSGQDHPPSITLTSPNDGAVLGENDSAVLSADASDIDGDLSYVEFLVDGQSIAFDNTPPFQATWRAALGEHSLSAIATDAQGHSTTSRSATISVKANGTNLPPAVSVNTPTNGQQFYQNDIVNIDVAAEDTDGSITEVIISANSQTISTLTAPPFQVQWQALPLGITQLNVKVRDNQGLISEASVAIEVLSKTAGGCQGLRSYRAGQSYRAGELVAHNNHKYRCDVSGWCSSNALWAYEPGTGQHWRDAWSDLGLCAIAPNVTFTTPDNNSTVLINTPTTISINAQDPDGSIINLSLYADNSLLSSVSQPSLNYEFTPTAATPVLLTAKAMDNENNQSEETITINVTDQPIAVDLLAPTSGSQLTLGNSTQLIAQATAFVGQVTQVQFYADGVLLNTDTSAPFKYNYSPTSIGAKTLHVTATNDSNEQVSSSGVTLKVIDKPIGKKHKLIGYWHNFVNPAGCPIPLDQMSQAWDVIDIAFAENDRSSNGTVHFKPFEKDIRSNCPPIDPAKFKTDMQALQAQGKIFVLSLGGAEGTITLNTDADEAAFVRSLTDIIQEWGFDGLDIDLESGSNLVHGSQIQARLPRAIKQIEQNIGGNMVLTMAPEHPYVHGGMIAYSGIWGAYIPLINELRDTLDLLHVQLYNNGGLPNPYEPGSAPEGSVNMMVAHAKMLIEGFDLADGSRFAPLRDDQVAIGLPSGPQSANSGQAPIGNIISALDCLTKGVDCGTIQPSRAYPNFGGVMTWSINWDKYDGYNFSRPIGDKLTQMEQQ</sequence>
<feature type="signal peptide" evidence="7">
    <location>
        <begin position="1"/>
        <end position="24"/>
    </location>
</feature>
<dbReference type="PROSITE" id="PS51910">
    <property type="entry name" value="GH18_2"/>
    <property type="match status" value="1"/>
</dbReference>
<dbReference type="PROSITE" id="PS01095">
    <property type="entry name" value="GH18_1"/>
    <property type="match status" value="1"/>
</dbReference>
<dbReference type="SMART" id="SM00636">
    <property type="entry name" value="Glyco_18"/>
    <property type="match status" value="1"/>
</dbReference>
<keyword evidence="4" id="KW-0119">Carbohydrate metabolism</keyword>
<evidence type="ECO:0000256" key="5">
    <source>
        <dbReference type="ARBA" id="ARBA00023295"/>
    </source>
</evidence>
<dbReference type="GO" id="GO:0030246">
    <property type="term" value="F:carbohydrate binding"/>
    <property type="evidence" value="ECO:0007669"/>
    <property type="project" value="InterPro"/>
</dbReference>
<dbReference type="Proteomes" id="UP000660708">
    <property type="component" value="Unassembled WGS sequence"/>
</dbReference>
<dbReference type="SMART" id="SM00495">
    <property type="entry name" value="ChtBD3"/>
    <property type="match status" value="2"/>
</dbReference>
<feature type="chain" id="PRO_5034998961" description="chitinase" evidence="7">
    <location>
        <begin position="25"/>
        <end position="849"/>
    </location>
</feature>
<reference evidence="9 10" key="1">
    <citation type="submission" date="2015-06" db="EMBL/GenBank/DDBJ databases">
        <title>Genome sequence of Pseudoalteromonas peptidolytica.</title>
        <authorList>
            <person name="Xie B.-B."/>
            <person name="Rong J.-C."/>
            <person name="Qin Q.-L."/>
            <person name="Zhang Y.-Z."/>
        </authorList>
    </citation>
    <scope>NUCLEOTIDE SEQUENCE [LARGE SCALE GENOMIC DNA]</scope>
    <source>
        <strain evidence="9 10">F12-50-A1</strain>
    </source>
</reference>
<accession>A0A8I0T5W6</accession>
<dbReference type="GO" id="GO:0005975">
    <property type="term" value="P:carbohydrate metabolic process"/>
    <property type="evidence" value="ECO:0007669"/>
    <property type="project" value="InterPro"/>
</dbReference>
<evidence type="ECO:0000256" key="4">
    <source>
        <dbReference type="ARBA" id="ARBA00023277"/>
    </source>
</evidence>
<dbReference type="RefSeq" id="WP_147389141.1">
    <property type="nucleotide sequence ID" value="NZ_AQHF01000026.1"/>
</dbReference>
<dbReference type="CDD" id="cd12215">
    <property type="entry name" value="ChiC_BD"/>
    <property type="match status" value="1"/>
</dbReference>
<dbReference type="GO" id="GO:0008061">
    <property type="term" value="F:chitin binding"/>
    <property type="evidence" value="ECO:0007669"/>
    <property type="project" value="InterPro"/>
</dbReference>
<dbReference type="Pfam" id="PF17957">
    <property type="entry name" value="Big_7"/>
    <property type="match status" value="4"/>
</dbReference>
<dbReference type="CDD" id="cd02871">
    <property type="entry name" value="GH18_chitinase_D-like"/>
    <property type="match status" value="1"/>
</dbReference>
<dbReference type="SUPFAM" id="SSF51055">
    <property type="entry name" value="Carbohydrate binding domain"/>
    <property type="match status" value="1"/>
</dbReference>
<feature type="domain" description="GH18" evidence="8">
    <location>
        <begin position="526"/>
        <end position="846"/>
    </location>
</feature>
<comment type="similarity">
    <text evidence="1">Belongs to the glycosyl hydrolase 18 family. Chitinase class II subfamily.</text>
</comment>
<dbReference type="PANTHER" id="PTHR45708:SF49">
    <property type="entry name" value="ENDOCHITINASE"/>
    <property type="match status" value="1"/>
</dbReference>
<dbReference type="InterPro" id="IPR017853">
    <property type="entry name" value="GH"/>
</dbReference>
<name>A0A8I0T5W6_9GAMM</name>
<proteinExistence type="inferred from homology"/>
<keyword evidence="3 6" id="KW-0378">Hydrolase</keyword>
<dbReference type="EC" id="3.2.1.14" evidence="2"/>
<evidence type="ECO:0000256" key="2">
    <source>
        <dbReference type="ARBA" id="ARBA00012729"/>
    </source>
</evidence>
<dbReference type="AlphaFoldDB" id="A0A8I0T5W6"/>
<comment type="caution">
    <text evidence="9">The sequence shown here is derived from an EMBL/GenBank/DDBJ whole genome shotgun (WGS) entry which is preliminary data.</text>
</comment>
<evidence type="ECO:0000313" key="10">
    <source>
        <dbReference type="Proteomes" id="UP000660708"/>
    </source>
</evidence>
<dbReference type="GO" id="GO:0005576">
    <property type="term" value="C:extracellular region"/>
    <property type="evidence" value="ECO:0007669"/>
    <property type="project" value="InterPro"/>
</dbReference>
<dbReference type="Pfam" id="PF00704">
    <property type="entry name" value="Glyco_hydro_18"/>
    <property type="match status" value="1"/>
</dbReference>
<dbReference type="SUPFAM" id="SSF51445">
    <property type="entry name" value="(Trans)glycosidases"/>
    <property type="match status" value="1"/>
</dbReference>